<comment type="caution">
    <text evidence="2">The sequence shown here is derived from an EMBL/GenBank/DDBJ whole genome shotgun (WGS) entry which is preliminary data.</text>
</comment>
<sequence length="149" mass="16107">MLGAVTIDPAVIPPYLRPHVLPPFRSVFFDDLSPASAGASSAASPSSWDLRCRRRHPASARTPKSARSARAAQRAGAQRSTPPVYLMQARPAAHFYGDARDMEASHFGHPTGLRRALLWSQAANRSVRANSHRPLRSPLQVSGGQMMSG</sequence>
<evidence type="ECO:0000313" key="3">
    <source>
        <dbReference type="Proteomes" id="UP001219525"/>
    </source>
</evidence>
<protein>
    <submittedName>
        <fullName evidence="2">Uncharacterized protein</fullName>
    </submittedName>
</protein>
<evidence type="ECO:0000313" key="2">
    <source>
        <dbReference type="EMBL" id="KAJ7215967.1"/>
    </source>
</evidence>
<feature type="compositionally biased region" description="Polar residues" evidence="1">
    <location>
        <begin position="139"/>
        <end position="149"/>
    </location>
</feature>
<dbReference type="Proteomes" id="UP001219525">
    <property type="component" value="Unassembled WGS sequence"/>
</dbReference>
<feature type="compositionally biased region" description="Low complexity" evidence="1">
    <location>
        <begin position="65"/>
        <end position="80"/>
    </location>
</feature>
<dbReference type="AlphaFoldDB" id="A0AAD6VKZ9"/>
<dbReference type="EMBL" id="JARJCW010000016">
    <property type="protein sequence ID" value="KAJ7215967.1"/>
    <property type="molecule type" value="Genomic_DNA"/>
</dbReference>
<accession>A0AAD6VKZ9</accession>
<feature type="region of interest" description="Disordered" evidence="1">
    <location>
        <begin position="39"/>
        <end position="84"/>
    </location>
</feature>
<gene>
    <name evidence="2" type="ORF">GGX14DRAFT_562412</name>
</gene>
<keyword evidence="3" id="KW-1185">Reference proteome</keyword>
<name>A0AAD6VKZ9_9AGAR</name>
<reference evidence="2" key="1">
    <citation type="submission" date="2023-03" db="EMBL/GenBank/DDBJ databases">
        <title>Massive genome expansion in bonnet fungi (Mycena s.s.) driven by repeated elements and novel gene families across ecological guilds.</title>
        <authorList>
            <consortium name="Lawrence Berkeley National Laboratory"/>
            <person name="Harder C.B."/>
            <person name="Miyauchi S."/>
            <person name="Viragh M."/>
            <person name="Kuo A."/>
            <person name="Thoen E."/>
            <person name="Andreopoulos B."/>
            <person name="Lu D."/>
            <person name="Skrede I."/>
            <person name="Drula E."/>
            <person name="Henrissat B."/>
            <person name="Morin E."/>
            <person name="Kohler A."/>
            <person name="Barry K."/>
            <person name="LaButti K."/>
            <person name="Morin E."/>
            <person name="Salamov A."/>
            <person name="Lipzen A."/>
            <person name="Mereny Z."/>
            <person name="Hegedus B."/>
            <person name="Baldrian P."/>
            <person name="Stursova M."/>
            <person name="Weitz H."/>
            <person name="Taylor A."/>
            <person name="Grigoriev I.V."/>
            <person name="Nagy L.G."/>
            <person name="Martin F."/>
            <person name="Kauserud H."/>
        </authorList>
    </citation>
    <scope>NUCLEOTIDE SEQUENCE</scope>
    <source>
        <strain evidence="2">9144</strain>
    </source>
</reference>
<evidence type="ECO:0000256" key="1">
    <source>
        <dbReference type="SAM" id="MobiDB-lite"/>
    </source>
</evidence>
<feature type="region of interest" description="Disordered" evidence="1">
    <location>
        <begin position="129"/>
        <end position="149"/>
    </location>
</feature>
<organism evidence="2 3">
    <name type="scientific">Mycena pura</name>
    <dbReference type="NCBI Taxonomy" id="153505"/>
    <lineage>
        <taxon>Eukaryota</taxon>
        <taxon>Fungi</taxon>
        <taxon>Dikarya</taxon>
        <taxon>Basidiomycota</taxon>
        <taxon>Agaricomycotina</taxon>
        <taxon>Agaricomycetes</taxon>
        <taxon>Agaricomycetidae</taxon>
        <taxon>Agaricales</taxon>
        <taxon>Marasmiineae</taxon>
        <taxon>Mycenaceae</taxon>
        <taxon>Mycena</taxon>
    </lineage>
</organism>
<proteinExistence type="predicted"/>